<dbReference type="PRINTS" id="PR00359">
    <property type="entry name" value="BP450"/>
</dbReference>
<sequence length="394" mass="44859">MENAYNIKKDAVQVEAVSELGLNPFPWYEEMRKNDPIHFNEKLNAWELFRYNDILEVVKHPEIYSSRRSRSGDPAMAIQSGGNLLMTDPPRHRQLRSLVTQAFTPRTIAQMSGRIIEIVDSLLQKGRETGHMDLIADLAYPLPVIVISEMLGIPPEERDSFKAWSDLIVSPSYADLERGRKELRAYFQNVLQQRKQHLQDDLVSGLLQANVDGEPLQETEILDFCELLLVAGNETTTNLIGNAGLCFDEYPEAAREIREDMSLLPSAIEEVLRFRSPVQRFGRTVVVDTELDGRQLKVGQRVFCWIGAANRDPAQFPDPGSFNIRRTPNRHLAFGQGIHFCLGAPLARLETKLAFERLFHTFKDIQFQRDVPLEPISSFFGYGVEHLLVQVQNA</sequence>
<feature type="region of interest" description="Disordered" evidence="8">
    <location>
        <begin position="66"/>
        <end position="86"/>
    </location>
</feature>
<name>A0A455SDL4_9CHLR</name>
<dbReference type="EMBL" id="AP019376">
    <property type="protein sequence ID" value="BBH86537.1"/>
    <property type="molecule type" value="Genomic_DNA"/>
</dbReference>
<evidence type="ECO:0000256" key="7">
    <source>
        <dbReference type="RuleBase" id="RU000461"/>
    </source>
</evidence>
<evidence type="ECO:0000256" key="4">
    <source>
        <dbReference type="ARBA" id="ARBA00023002"/>
    </source>
</evidence>
<dbReference type="SUPFAM" id="SSF48264">
    <property type="entry name" value="Cytochrome P450"/>
    <property type="match status" value="1"/>
</dbReference>
<comment type="similarity">
    <text evidence="1 7">Belongs to the cytochrome P450 family.</text>
</comment>
<evidence type="ECO:0000256" key="6">
    <source>
        <dbReference type="ARBA" id="ARBA00023033"/>
    </source>
</evidence>
<dbReference type="GO" id="GO:0004497">
    <property type="term" value="F:monooxygenase activity"/>
    <property type="evidence" value="ECO:0007669"/>
    <property type="project" value="UniProtKB-KW"/>
</dbReference>
<evidence type="ECO:0000256" key="8">
    <source>
        <dbReference type="SAM" id="MobiDB-lite"/>
    </source>
</evidence>
<proteinExistence type="inferred from homology"/>
<keyword evidence="2 7" id="KW-0349">Heme</keyword>
<dbReference type="InterPro" id="IPR002397">
    <property type="entry name" value="Cyt_P450_B"/>
</dbReference>
<dbReference type="PROSITE" id="PS00086">
    <property type="entry name" value="CYTOCHROME_P450"/>
    <property type="match status" value="1"/>
</dbReference>
<keyword evidence="5 7" id="KW-0408">Iron</keyword>
<dbReference type="InterPro" id="IPR017972">
    <property type="entry name" value="Cyt_P450_CS"/>
</dbReference>
<evidence type="ECO:0000256" key="2">
    <source>
        <dbReference type="ARBA" id="ARBA00022617"/>
    </source>
</evidence>
<keyword evidence="3 7" id="KW-0479">Metal-binding</keyword>
<dbReference type="AlphaFoldDB" id="A0A455SDL4"/>
<dbReference type="CDD" id="cd11032">
    <property type="entry name" value="P450_EryK-like"/>
    <property type="match status" value="1"/>
</dbReference>
<dbReference type="PANTHER" id="PTHR46696">
    <property type="entry name" value="P450, PUTATIVE (EUROFUNG)-RELATED"/>
    <property type="match status" value="1"/>
</dbReference>
<keyword evidence="6 7" id="KW-0503">Monooxygenase</keyword>
<organism evidence="9">
    <name type="scientific">Thermosporothrix sp. COM3</name>
    <dbReference type="NCBI Taxonomy" id="2490863"/>
    <lineage>
        <taxon>Bacteria</taxon>
        <taxon>Bacillati</taxon>
        <taxon>Chloroflexota</taxon>
        <taxon>Ktedonobacteria</taxon>
        <taxon>Ktedonobacterales</taxon>
        <taxon>Thermosporotrichaceae</taxon>
        <taxon>Thermosporothrix</taxon>
    </lineage>
</organism>
<dbReference type="Gene3D" id="1.10.630.10">
    <property type="entry name" value="Cytochrome P450"/>
    <property type="match status" value="1"/>
</dbReference>
<dbReference type="GO" id="GO:0016705">
    <property type="term" value="F:oxidoreductase activity, acting on paired donors, with incorporation or reduction of molecular oxygen"/>
    <property type="evidence" value="ECO:0007669"/>
    <property type="project" value="InterPro"/>
</dbReference>
<dbReference type="PANTHER" id="PTHR46696:SF1">
    <property type="entry name" value="CYTOCHROME P450 YJIB-RELATED"/>
    <property type="match status" value="1"/>
</dbReference>
<dbReference type="FunFam" id="1.10.630.10:FF:000018">
    <property type="entry name" value="Cytochrome P450 monooxygenase"/>
    <property type="match status" value="1"/>
</dbReference>
<dbReference type="Pfam" id="PF00067">
    <property type="entry name" value="p450"/>
    <property type="match status" value="1"/>
</dbReference>
<evidence type="ECO:0000256" key="1">
    <source>
        <dbReference type="ARBA" id="ARBA00010617"/>
    </source>
</evidence>
<evidence type="ECO:0000256" key="3">
    <source>
        <dbReference type="ARBA" id="ARBA00022723"/>
    </source>
</evidence>
<dbReference type="GO" id="GO:0005506">
    <property type="term" value="F:iron ion binding"/>
    <property type="evidence" value="ECO:0007669"/>
    <property type="project" value="InterPro"/>
</dbReference>
<protein>
    <submittedName>
        <fullName evidence="9">Putative cytochrome P450 YjiB</fullName>
    </submittedName>
</protein>
<accession>A0A455SDL4</accession>
<evidence type="ECO:0000313" key="9">
    <source>
        <dbReference type="EMBL" id="BBH86537.1"/>
    </source>
</evidence>
<keyword evidence="4 7" id="KW-0560">Oxidoreductase</keyword>
<dbReference type="InterPro" id="IPR036396">
    <property type="entry name" value="Cyt_P450_sf"/>
</dbReference>
<reference evidence="9" key="1">
    <citation type="submission" date="2018-12" db="EMBL/GenBank/DDBJ databases">
        <title>Novel natural products biosynthetic potential of the class Ktedonobacteria.</title>
        <authorList>
            <person name="Zheng Y."/>
            <person name="Saitou A."/>
            <person name="Wang C.M."/>
            <person name="Toyoda A."/>
            <person name="Minakuchi Y."/>
            <person name="Sekiguchi Y."/>
            <person name="Ueda K."/>
            <person name="Takano H."/>
            <person name="Sakai Y."/>
            <person name="Yokota A."/>
            <person name="Yabe S."/>
        </authorList>
    </citation>
    <scope>NUCLEOTIDE SEQUENCE</scope>
    <source>
        <strain evidence="9">COM3</strain>
    </source>
</reference>
<gene>
    <name evidence="9" type="primary">yjiB_2</name>
    <name evidence="9" type="ORF">KTC_12880</name>
</gene>
<dbReference type="InterPro" id="IPR001128">
    <property type="entry name" value="Cyt_P450"/>
</dbReference>
<evidence type="ECO:0000256" key="5">
    <source>
        <dbReference type="ARBA" id="ARBA00023004"/>
    </source>
</evidence>
<dbReference type="GO" id="GO:0020037">
    <property type="term" value="F:heme binding"/>
    <property type="evidence" value="ECO:0007669"/>
    <property type="project" value="InterPro"/>
</dbReference>